<dbReference type="Proteomes" id="UP001055439">
    <property type="component" value="Chromosome 2"/>
</dbReference>
<reference evidence="2" key="1">
    <citation type="submission" date="2022-05" db="EMBL/GenBank/DDBJ databases">
        <title>The Musa troglodytarum L. genome provides insights into the mechanism of non-climacteric behaviour and enrichment of carotenoids.</title>
        <authorList>
            <person name="Wang J."/>
        </authorList>
    </citation>
    <scope>NUCLEOTIDE SEQUENCE</scope>
    <source>
        <tissue evidence="2">Leaf</tissue>
    </source>
</reference>
<organism evidence="2 3">
    <name type="scientific">Musa troglodytarum</name>
    <name type="common">fe'i banana</name>
    <dbReference type="NCBI Taxonomy" id="320322"/>
    <lineage>
        <taxon>Eukaryota</taxon>
        <taxon>Viridiplantae</taxon>
        <taxon>Streptophyta</taxon>
        <taxon>Embryophyta</taxon>
        <taxon>Tracheophyta</taxon>
        <taxon>Spermatophyta</taxon>
        <taxon>Magnoliopsida</taxon>
        <taxon>Liliopsida</taxon>
        <taxon>Zingiberales</taxon>
        <taxon>Musaceae</taxon>
        <taxon>Musa</taxon>
    </lineage>
</organism>
<name>A0A9E7F1U2_9LILI</name>
<protein>
    <submittedName>
        <fullName evidence="2">Uncharacterized protein</fullName>
    </submittedName>
</protein>
<evidence type="ECO:0000313" key="3">
    <source>
        <dbReference type="Proteomes" id="UP001055439"/>
    </source>
</evidence>
<feature type="region of interest" description="Disordered" evidence="1">
    <location>
        <begin position="1"/>
        <end position="44"/>
    </location>
</feature>
<evidence type="ECO:0000313" key="2">
    <source>
        <dbReference type="EMBL" id="URD87101.1"/>
    </source>
</evidence>
<proteinExistence type="predicted"/>
<gene>
    <name evidence="2" type="ORF">MUK42_27277</name>
</gene>
<accession>A0A9E7F1U2</accession>
<sequence length="142" mass="14438">MHISCSPHIGDEHQVEVGVAIDGEPDSPSSPGNRHDSSPVLSNVQEDRLGEVKVLLRRVAPPPGIVGEGVVGRAVVGGGHNNGSWKAPLWIVHASELVAGAAAEAIVEEGGAQSRGVRPVALAVQVAVATSPTCTPKNSAAQ</sequence>
<dbReference type="AlphaFoldDB" id="A0A9E7F1U2"/>
<evidence type="ECO:0000256" key="1">
    <source>
        <dbReference type="SAM" id="MobiDB-lite"/>
    </source>
</evidence>
<keyword evidence="3" id="KW-1185">Reference proteome</keyword>
<dbReference type="EMBL" id="CP097504">
    <property type="protein sequence ID" value="URD87101.1"/>
    <property type="molecule type" value="Genomic_DNA"/>
</dbReference>